<accession>A0ABW9JCI3</accession>
<sequence length="164" mass="18605">MKKLSLYIIILVIFISCQSSDNVKNENSNKEVKQEKAIKQIDTLKKIDEVKLTLLDARYEKAELLLGKPNLKGRIMMGHFYYAFYFDKVKSKWGHKVSLLLLIDGNNGLSDRSPIYRIHPVGEGQTVYGAGNNFQEVTFSNGKLTSNSMDFTCVDGGTDWNNVF</sequence>
<keyword evidence="1" id="KW-0732">Signal</keyword>
<proteinExistence type="predicted"/>
<dbReference type="PROSITE" id="PS51257">
    <property type="entry name" value="PROKAR_LIPOPROTEIN"/>
    <property type="match status" value="1"/>
</dbReference>
<organism evidence="2 3">
    <name type="scientific">Pedobacter helvus</name>
    <dbReference type="NCBI Taxonomy" id="2563444"/>
    <lineage>
        <taxon>Bacteria</taxon>
        <taxon>Pseudomonadati</taxon>
        <taxon>Bacteroidota</taxon>
        <taxon>Sphingobacteriia</taxon>
        <taxon>Sphingobacteriales</taxon>
        <taxon>Sphingobacteriaceae</taxon>
        <taxon>Pedobacter</taxon>
    </lineage>
</organism>
<keyword evidence="3" id="KW-1185">Reference proteome</keyword>
<evidence type="ECO:0000313" key="3">
    <source>
        <dbReference type="Proteomes" id="UP001517367"/>
    </source>
</evidence>
<comment type="caution">
    <text evidence="2">The sequence shown here is derived from an EMBL/GenBank/DDBJ whole genome shotgun (WGS) entry which is preliminary data.</text>
</comment>
<dbReference type="RefSeq" id="WP_138727627.1">
    <property type="nucleotide sequence ID" value="NZ_SRMP02000001.1"/>
</dbReference>
<gene>
    <name evidence="2" type="ORF">E5L68_001425</name>
</gene>
<name>A0ABW9JCI3_9SPHI</name>
<evidence type="ECO:0008006" key="4">
    <source>
        <dbReference type="Google" id="ProtNLM"/>
    </source>
</evidence>
<evidence type="ECO:0000256" key="1">
    <source>
        <dbReference type="SAM" id="SignalP"/>
    </source>
</evidence>
<feature type="signal peptide" evidence="1">
    <location>
        <begin position="1"/>
        <end position="21"/>
    </location>
</feature>
<reference evidence="2 3" key="1">
    <citation type="submission" date="2024-12" db="EMBL/GenBank/DDBJ databases">
        <authorList>
            <person name="Hu S."/>
        </authorList>
    </citation>
    <scope>NUCLEOTIDE SEQUENCE [LARGE SCALE GENOMIC DNA]</scope>
    <source>
        <strain evidence="2 3">P-25</strain>
    </source>
</reference>
<evidence type="ECO:0000313" key="2">
    <source>
        <dbReference type="EMBL" id="MFN0290030.1"/>
    </source>
</evidence>
<dbReference type="Proteomes" id="UP001517367">
    <property type="component" value="Unassembled WGS sequence"/>
</dbReference>
<dbReference type="EMBL" id="SRMP02000001">
    <property type="protein sequence ID" value="MFN0290030.1"/>
    <property type="molecule type" value="Genomic_DNA"/>
</dbReference>
<feature type="chain" id="PRO_5045813623" description="Lipoprotein" evidence="1">
    <location>
        <begin position="22"/>
        <end position="164"/>
    </location>
</feature>
<protein>
    <recommendedName>
        <fullName evidence="4">Lipoprotein</fullName>
    </recommendedName>
</protein>